<comment type="caution">
    <text evidence="1">The sequence shown here is derived from an EMBL/GenBank/DDBJ whole genome shotgun (WGS) entry which is preliminary data.</text>
</comment>
<dbReference type="EMBL" id="CM042058">
    <property type="protein sequence ID" value="KAI3685473.1"/>
    <property type="molecule type" value="Genomic_DNA"/>
</dbReference>
<evidence type="ECO:0000313" key="1">
    <source>
        <dbReference type="EMBL" id="KAI3685473.1"/>
    </source>
</evidence>
<evidence type="ECO:0000313" key="2">
    <source>
        <dbReference type="Proteomes" id="UP001055879"/>
    </source>
</evidence>
<reference evidence="1 2" key="2">
    <citation type="journal article" date="2022" name="Mol. Ecol. Resour.">
        <title>The genomes of chicory, endive, great burdock and yacon provide insights into Asteraceae paleo-polyploidization history and plant inulin production.</title>
        <authorList>
            <person name="Fan W."/>
            <person name="Wang S."/>
            <person name="Wang H."/>
            <person name="Wang A."/>
            <person name="Jiang F."/>
            <person name="Liu H."/>
            <person name="Zhao H."/>
            <person name="Xu D."/>
            <person name="Zhang Y."/>
        </authorList>
    </citation>
    <scope>NUCLEOTIDE SEQUENCE [LARGE SCALE GENOMIC DNA]</scope>
    <source>
        <strain evidence="2">cv. Niubang</strain>
    </source>
</reference>
<proteinExistence type="predicted"/>
<gene>
    <name evidence="1" type="ORF">L6452_34718</name>
</gene>
<organism evidence="1 2">
    <name type="scientific">Arctium lappa</name>
    <name type="common">Greater burdock</name>
    <name type="synonym">Lappa major</name>
    <dbReference type="NCBI Taxonomy" id="4217"/>
    <lineage>
        <taxon>Eukaryota</taxon>
        <taxon>Viridiplantae</taxon>
        <taxon>Streptophyta</taxon>
        <taxon>Embryophyta</taxon>
        <taxon>Tracheophyta</taxon>
        <taxon>Spermatophyta</taxon>
        <taxon>Magnoliopsida</taxon>
        <taxon>eudicotyledons</taxon>
        <taxon>Gunneridae</taxon>
        <taxon>Pentapetalae</taxon>
        <taxon>asterids</taxon>
        <taxon>campanulids</taxon>
        <taxon>Asterales</taxon>
        <taxon>Asteraceae</taxon>
        <taxon>Carduoideae</taxon>
        <taxon>Cardueae</taxon>
        <taxon>Arctiinae</taxon>
        <taxon>Arctium</taxon>
    </lineage>
</organism>
<keyword evidence="2" id="KW-1185">Reference proteome</keyword>
<name>A0ACB8YK01_ARCLA</name>
<protein>
    <submittedName>
        <fullName evidence="1">Uncharacterized protein</fullName>
    </submittedName>
</protein>
<accession>A0ACB8YK01</accession>
<sequence length="169" mass="18788">MLFLEGVDPTIPEYVANGSYEPFIIIAAVPATSTTPAIPERYAPKEIRQWSDEDKKKVGLDAKAKTIISMALPDEAFHSIMHLRTANETWDTICVQYEDSKSTPVALVSSEIIPSQRSTLTITELDSDSEELSGADLSEFDESLALLTHSFKTFAKKEQFLKKLASLYI</sequence>
<reference evidence="2" key="1">
    <citation type="journal article" date="2022" name="Mol. Ecol. Resour.">
        <title>The genomes of chicory, endive, great burdock and yacon provide insights into Asteraceae palaeo-polyploidization history and plant inulin production.</title>
        <authorList>
            <person name="Fan W."/>
            <person name="Wang S."/>
            <person name="Wang H."/>
            <person name="Wang A."/>
            <person name="Jiang F."/>
            <person name="Liu H."/>
            <person name="Zhao H."/>
            <person name="Xu D."/>
            <person name="Zhang Y."/>
        </authorList>
    </citation>
    <scope>NUCLEOTIDE SEQUENCE [LARGE SCALE GENOMIC DNA]</scope>
    <source>
        <strain evidence="2">cv. Niubang</strain>
    </source>
</reference>
<dbReference type="Proteomes" id="UP001055879">
    <property type="component" value="Linkage Group LG12"/>
</dbReference>